<dbReference type="HOGENOM" id="CLU_3016553_0_0_1"/>
<keyword evidence="4" id="KW-1185">Reference proteome</keyword>
<feature type="region of interest" description="Disordered" evidence="1">
    <location>
        <begin position="1"/>
        <end position="25"/>
    </location>
</feature>
<dbReference type="EnsemblMetazoa" id="ISCW012876-RA">
    <property type="protein sequence ID" value="ISCW012876-PA"/>
    <property type="gene ID" value="ISCW012876"/>
</dbReference>
<organism>
    <name type="scientific">Ixodes scapularis</name>
    <name type="common">Black-legged tick</name>
    <name type="synonym">Deer tick</name>
    <dbReference type="NCBI Taxonomy" id="6945"/>
    <lineage>
        <taxon>Eukaryota</taxon>
        <taxon>Metazoa</taxon>
        <taxon>Ecdysozoa</taxon>
        <taxon>Arthropoda</taxon>
        <taxon>Chelicerata</taxon>
        <taxon>Arachnida</taxon>
        <taxon>Acari</taxon>
        <taxon>Parasitiformes</taxon>
        <taxon>Ixodida</taxon>
        <taxon>Ixodoidea</taxon>
        <taxon>Ixodidae</taxon>
        <taxon>Ixodinae</taxon>
        <taxon>Ixodes</taxon>
    </lineage>
</organism>
<dbReference type="EMBL" id="DS924679">
    <property type="protein sequence ID" value="EEC17520.1"/>
    <property type="molecule type" value="Genomic_DNA"/>
</dbReference>
<proteinExistence type="predicted"/>
<gene>
    <name evidence="2" type="ORF">IscW_ISCW012876</name>
</gene>
<name>B7QF98_IXOSC</name>
<dbReference type="Proteomes" id="UP000001555">
    <property type="component" value="Unassembled WGS sequence"/>
</dbReference>
<sequence>MVAAHRAAPIEHTRHRRGALRSSDGTAQLHGTLQFVRATGNIKVARHVQQLRSDMT</sequence>
<evidence type="ECO:0000313" key="4">
    <source>
        <dbReference type="Proteomes" id="UP000001555"/>
    </source>
</evidence>
<dbReference type="EMBL" id="ABJB011140569">
    <property type="status" value="NOT_ANNOTATED_CDS"/>
    <property type="molecule type" value="Genomic_DNA"/>
</dbReference>
<dbReference type="VEuPathDB" id="VectorBase:ISCI012876"/>
<accession>B7QF98</accession>
<dbReference type="AlphaFoldDB" id="B7QF98"/>
<reference evidence="3" key="2">
    <citation type="submission" date="2020-05" db="UniProtKB">
        <authorList>
            <consortium name="EnsemblMetazoa"/>
        </authorList>
    </citation>
    <scope>IDENTIFICATION</scope>
    <source>
        <strain evidence="3">wikel</strain>
    </source>
</reference>
<dbReference type="PaxDb" id="6945-B7QF98"/>
<evidence type="ECO:0000313" key="3">
    <source>
        <dbReference type="EnsemblMetazoa" id="ISCW012876-PA"/>
    </source>
</evidence>
<evidence type="ECO:0000313" key="2">
    <source>
        <dbReference type="EMBL" id="EEC17520.1"/>
    </source>
</evidence>
<protein>
    <submittedName>
        <fullName evidence="2 3">Uncharacterized protein</fullName>
    </submittedName>
</protein>
<dbReference type="VEuPathDB" id="VectorBase:ISCW012876"/>
<reference evidence="2 4" key="1">
    <citation type="submission" date="2008-03" db="EMBL/GenBank/DDBJ databases">
        <title>Annotation of Ixodes scapularis.</title>
        <authorList>
            <consortium name="Ixodes scapularis Genome Project Consortium"/>
            <person name="Caler E."/>
            <person name="Hannick L.I."/>
            <person name="Bidwell S."/>
            <person name="Joardar V."/>
            <person name="Thiagarajan M."/>
            <person name="Amedeo P."/>
            <person name="Galinsky K.J."/>
            <person name="Schobel S."/>
            <person name="Inman J."/>
            <person name="Hostetler J."/>
            <person name="Miller J."/>
            <person name="Hammond M."/>
            <person name="Megy K."/>
            <person name="Lawson D."/>
            <person name="Kodira C."/>
            <person name="Sutton G."/>
            <person name="Meyer J."/>
            <person name="Hill C.A."/>
            <person name="Birren B."/>
            <person name="Nene V."/>
            <person name="Collins F."/>
            <person name="Alarcon-Chaidez F."/>
            <person name="Wikel S."/>
            <person name="Strausberg R."/>
        </authorList>
    </citation>
    <scope>NUCLEOTIDE SEQUENCE [LARGE SCALE GENOMIC DNA]</scope>
    <source>
        <strain evidence="4">Wikel</strain>
        <strain evidence="2">Wikel colony</strain>
    </source>
</reference>
<evidence type="ECO:0000256" key="1">
    <source>
        <dbReference type="SAM" id="MobiDB-lite"/>
    </source>
</evidence>
<dbReference type="InParanoid" id="B7QF98"/>